<dbReference type="InterPro" id="IPR000587">
    <property type="entry name" value="Creatinase_N"/>
</dbReference>
<feature type="domain" description="Peptidase M24" evidence="1">
    <location>
        <begin position="175"/>
        <end position="374"/>
    </location>
</feature>
<dbReference type="InterPro" id="IPR000994">
    <property type="entry name" value="Pept_M24"/>
</dbReference>
<dbReference type="Pfam" id="PF01321">
    <property type="entry name" value="Creatinase_N"/>
    <property type="match status" value="1"/>
</dbReference>
<dbReference type="EMBL" id="JAEKNR010000031">
    <property type="protein sequence ID" value="MBJ7596973.1"/>
    <property type="molecule type" value="Genomic_DNA"/>
</dbReference>
<dbReference type="PANTHER" id="PTHR46112">
    <property type="entry name" value="AMINOPEPTIDASE"/>
    <property type="match status" value="1"/>
</dbReference>
<dbReference type="CDD" id="cd01066">
    <property type="entry name" value="APP_MetAP"/>
    <property type="match status" value="1"/>
</dbReference>
<evidence type="ECO:0000259" key="2">
    <source>
        <dbReference type="Pfam" id="PF01321"/>
    </source>
</evidence>
<dbReference type="AlphaFoldDB" id="A0A934N7I2"/>
<dbReference type="RefSeq" id="WP_338198836.1">
    <property type="nucleotide sequence ID" value="NZ_JAEKNR010000031.1"/>
</dbReference>
<dbReference type="Gene3D" id="3.40.350.10">
    <property type="entry name" value="Creatinase/prolidase N-terminal domain"/>
    <property type="match status" value="1"/>
</dbReference>
<sequence length="392" mass="42355">MNHERVASAMREARLDALLATTYENVHYLGGPLSASLKLFPRDAQVYALVKSDRLAEPCLVAGIGDMDTLAAMDVPMTTVSYGKFFRQVDRSATLSQVERRVVDWGIDRPPLGSSAEALIAAIRENGLPGCRIGYDQLAPAVLEQVTEAFGSSLLVPAGPLFKEARLHKTGAEVELLRSSAQITEDAIQAAVAIAREGTTEIEMAIAFNRHLVEQGSDPVVAFIRFGANGGVSQVPASNTPLKHRDLIWFDVCGAYRGYQSDLARTFALGDPGARARDYYSALLAAEEAAIEAARPGARAVEVFDACVAAARANGIPHYRRHHVGHGIGLEVYEAPLLAPGQELELFDGMVLNVEAPYYEVGFGAIHVEDPIRVGRHGNELLTRTSRELVVL</sequence>
<name>A0A934N7I2_9BACT</name>
<dbReference type="Gene3D" id="3.90.230.10">
    <property type="entry name" value="Creatinase/methionine aminopeptidase superfamily"/>
    <property type="match status" value="1"/>
</dbReference>
<dbReference type="Proteomes" id="UP000612893">
    <property type="component" value="Unassembled WGS sequence"/>
</dbReference>
<dbReference type="InterPro" id="IPR029149">
    <property type="entry name" value="Creatin/AminoP/Spt16_N"/>
</dbReference>
<organism evidence="3 4">
    <name type="scientific">Candidatus Nephthysia bennettiae</name>
    <dbReference type="NCBI Taxonomy" id="3127016"/>
    <lineage>
        <taxon>Bacteria</taxon>
        <taxon>Bacillati</taxon>
        <taxon>Candidatus Dormiibacterota</taxon>
        <taxon>Candidatus Dormibacteria</taxon>
        <taxon>Candidatus Dormibacterales</taxon>
        <taxon>Candidatus Dormibacteraceae</taxon>
        <taxon>Candidatus Nephthysia</taxon>
    </lineage>
</organism>
<dbReference type="InterPro" id="IPR036005">
    <property type="entry name" value="Creatinase/aminopeptidase-like"/>
</dbReference>
<dbReference type="InterPro" id="IPR050659">
    <property type="entry name" value="Peptidase_M24B"/>
</dbReference>
<protein>
    <submittedName>
        <fullName evidence="3">Aminopeptidase P family protein</fullName>
    </submittedName>
</protein>
<comment type="caution">
    <text evidence="3">The sequence shown here is derived from an EMBL/GenBank/DDBJ whole genome shotgun (WGS) entry which is preliminary data.</text>
</comment>
<dbReference type="Pfam" id="PF00557">
    <property type="entry name" value="Peptidase_M24"/>
    <property type="match status" value="1"/>
</dbReference>
<dbReference type="PANTHER" id="PTHR46112:SF2">
    <property type="entry name" value="XAA-PRO AMINOPEPTIDASE P-RELATED"/>
    <property type="match status" value="1"/>
</dbReference>
<dbReference type="GO" id="GO:0004177">
    <property type="term" value="F:aminopeptidase activity"/>
    <property type="evidence" value="ECO:0007669"/>
    <property type="project" value="UniProtKB-KW"/>
</dbReference>
<reference evidence="3" key="1">
    <citation type="submission" date="2020-10" db="EMBL/GenBank/DDBJ databases">
        <title>Ca. Dormibacterota MAGs.</title>
        <authorList>
            <person name="Montgomery K."/>
        </authorList>
    </citation>
    <scope>NUCLEOTIDE SEQUENCE [LARGE SCALE GENOMIC DNA]</scope>
    <source>
        <strain evidence="3">SC8812_S17_10</strain>
    </source>
</reference>
<feature type="domain" description="Creatinase N-terminal" evidence="2">
    <location>
        <begin position="4"/>
        <end position="167"/>
    </location>
</feature>
<keyword evidence="3" id="KW-0378">Hydrolase</keyword>
<dbReference type="SUPFAM" id="SSF55920">
    <property type="entry name" value="Creatinase/aminopeptidase"/>
    <property type="match status" value="1"/>
</dbReference>
<proteinExistence type="predicted"/>
<evidence type="ECO:0000313" key="3">
    <source>
        <dbReference type="EMBL" id="MBJ7596973.1"/>
    </source>
</evidence>
<keyword evidence="4" id="KW-1185">Reference proteome</keyword>
<evidence type="ECO:0000259" key="1">
    <source>
        <dbReference type="Pfam" id="PF00557"/>
    </source>
</evidence>
<gene>
    <name evidence="3" type="ORF">JF922_02650</name>
</gene>
<dbReference type="SUPFAM" id="SSF53092">
    <property type="entry name" value="Creatinase/prolidase N-terminal domain"/>
    <property type="match status" value="1"/>
</dbReference>
<accession>A0A934N7I2</accession>
<keyword evidence="3" id="KW-0645">Protease</keyword>
<evidence type="ECO:0000313" key="4">
    <source>
        <dbReference type="Proteomes" id="UP000612893"/>
    </source>
</evidence>
<keyword evidence="3" id="KW-0031">Aminopeptidase</keyword>